<keyword evidence="2" id="KW-0597">Phosphoprotein</keyword>
<keyword evidence="9" id="KW-1185">Reference proteome</keyword>
<dbReference type="GO" id="GO:0005681">
    <property type="term" value="C:spliceosomal complex"/>
    <property type="evidence" value="ECO:0007669"/>
    <property type="project" value="TreeGrafter"/>
</dbReference>
<dbReference type="Proteomes" id="UP000355283">
    <property type="component" value="Unassembled WGS sequence"/>
</dbReference>
<proteinExistence type="predicted"/>
<evidence type="ECO:0000256" key="1">
    <source>
        <dbReference type="ARBA" id="ARBA00004123"/>
    </source>
</evidence>
<evidence type="ECO:0000256" key="3">
    <source>
        <dbReference type="ARBA" id="ARBA00022737"/>
    </source>
</evidence>
<evidence type="ECO:0000256" key="2">
    <source>
        <dbReference type="ARBA" id="ARBA00022553"/>
    </source>
</evidence>
<dbReference type="PANTHER" id="PTHR14978">
    <property type="entry name" value="BETA-CATENIN-LIKE PROTEIN 1 NUCLEAR ASSOCIATED PROTEIN"/>
    <property type="match status" value="1"/>
</dbReference>
<dbReference type="InterPro" id="IPR013180">
    <property type="entry name" value="CTNNBL1_N"/>
</dbReference>
<feature type="region of interest" description="Disordered" evidence="6">
    <location>
        <begin position="66"/>
        <end position="110"/>
    </location>
</feature>
<dbReference type="OrthoDB" id="1898821at2759"/>
<dbReference type="AlphaFoldDB" id="A0A4D9D644"/>
<evidence type="ECO:0000313" key="9">
    <source>
        <dbReference type="Proteomes" id="UP000355283"/>
    </source>
</evidence>
<accession>A0A4D9D644</accession>
<evidence type="ECO:0000256" key="6">
    <source>
        <dbReference type="SAM" id="MobiDB-lite"/>
    </source>
</evidence>
<evidence type="ECO:0000256" key="4">
    <source>
        <dbReference type="ARBA" id="ARBA00023054"/>
    </source>
</evidence>
<organism evidence="8 9">
    <name type="scientific">Nannochloropsis salina CCMP1776</name>
    <dbReference type="NCBI Taxonomy" id="1027361"/>
    <lineage>
        <taxon>Eukaryota</taxon>
        <taxon>Sar</taxon>
        <taxon>Stramenopiles</taxon>
        <taxon>Ochrophyta</taxon>
        <taxon>Eustigmatophyceae</taxon>
        <taxon>Eustigmatales</taxon>
        <taxon>Monodopsidaceae</taxon>
        <taxon>Microchloropsis</taxon>
        <taxon>Microchloropsis salina</taxon>
    </lineage>
</organism>
<sequence>MDDHFQRMLEPSRASASSFMLKDKGAGQIFQPSKSFQGPRPGLVFKRGTRGVGYYEDFYEMKKVKDQGLEHEEKGAKRRRTDDARDAATGGGGGAGEKEDEADREEGEDEEAFLRKALESDDIDEETIKRILQVADKQQDVVELDLPGVKKLLLGLERRIQANLLKRVKFADEPAKFLESELELYEEIGQFKAVAAAPSLYPELVKLDVANTLLGLVTHENTDIRSALKSPFSYSCI</sequence>
<dbReference type="InterPro" id="IPR011989">
    <property type="entry name" value="ARM-like"/>
</dbReference>
<protein>
    <recommendedName>
        <fullName evidence="7">Beta-catenin-like protein 1 N-terminal domain-containing protein</fullName>
    </recommendedName>
</protein>
<reference evidence="8 9" key="1">
    <citation type="submission" date="2019-01" db="EMBL/GenBank/DDBJ databases">
        <title>Nuclear Genome Assembly of the Microalgal Biofuel strain Nannochloropsis salina CCMP1776.</title>
        <authorList>
            <person name="Hovde B."/>
        </authorList>
    </citation>
    <scope>NUCLEOTIDE SEQUENCE [LARGE SCALE GENOMIC DNA]</scope>
    <source>
        <strain evidence="8 9">CCMP1776</strain>
    </source>
</reference>
<keyword evidence="5" id="KW-0539">Nucleus</keyword>
<feature type="compositionally biased region" description="Basic and acidic residues" evidence="6">
    <location>
        <begin position="66"/>
        <end position="86"/>
    </location>
</feature>
<keyword evidence="4" id="KW-0175">Coiled coil</keyword>
<dbReference type="Gene3D" id="1.25.10.10">
    <property type="entry name" value="Leucine-rich Repeat Variant"/>
    <property type="match status" value="1"/>
</dbReference>
<feature type="compositionally biased region" description="Acidic residues" evidence="6">
    <location>
        <begin position="98"/>
        <end position="110"/>
    </location>
</feature>
<dbReference type="Pfam" id="PF08216">
    <property type="entry name" value="CTNNBL"/>
    <property type="match status" value="1"/>
</dbReference>
<dbReference type="SMART" id="SM01156">
    <property type="entry name" value="DUF1716"/>
    <property type="match status" value="1"/>
</dbReference>
<evidence type="ECO:0000313" key="8">
    <source>
        <dbReference type="EMBL" id="TFJ84049.1"/>
    </source>
</evidence>
<dbReference type="PANTHER" id="PTHR14978:SF0">
    <property type="entry name" value="BETA-CATENIN-LIKE PROTEIN 1"/>
    <property type="match status" value="1"/>
</dbReference>
<evidence type="ECO:0000259" key="7">
    <source>
        <dbReference type="SMART" id="SM01156"/>
    </source>
</evidence>
<feature type="region of interest" description="Disordered" evidence="6">
    <location>
        <begin position="1"/>
        <end position="20"/>
    </location>
</feature>
<comment type="caution">
    <text evidence="8">The sequence shown here is derived from an EMBL/GenBank/DDBJ whole genome shotgun (WGS) entry which is preliminary data.</text>
</comment>
<comment type="subcellular location">
    <subcellularLocation>
        <location evidence="1">Nucleus</location>
    </subcellularLocation>
</comment>
<name>A0A4D9D644_9STRA</name>
<feature type="domain" description="Beta-catenin-like protein 1 N-terminal" evidence="7">
    <location>
        <begin position="124"/>
        <end position="229"/>
    </location>
</feature>
<dbReference type="InterPro" id="IPR039678">
    <property type="entry name" value="CTNNBL1"/>
</dbReference>
<gene>
    <name evidence="8" type="ORF">NSK_005144</name>
</gene>
<evidence type="ECO:0000256" key="5">
    <source>
        <dbReference type="ARBA" id="ARBA00023242"/>
    </source>
</evidence>
<dbReference type="EMBL" id="SDOX01000021">
    <property type="protein sequence ID" value="TFJ84049.1"/>
    <property type="molecule type" value="Genomic_DNA"/>
</dbReference>
<keyword evidence="3" id="KW-0677">Repeat</keyword>